<dbReference type="EMBL" id="CAFBLS010000243">
    <property type="protein sequence ID" value="CAB4884674.1"/>
    <property type="molecule type" value="Genomic_DNA"/>
</dbReference>
<dbReference type="PANTHER" id="PTHR12843:SF5">
    <property type="entry name" value="EEF1A LYSINE METHYLTRANSFERASE 2"/>
    <property type="match status" value="1"/>
</dbReference>
<dbReference type="PANTHER" id="PTHR12843">
    <property type="entry name" value="PROTEIN-LYSINE N-METHYLTRANSFERASE METTL10"/>
    <property type="match status" value="1"/>
</dbReference>
<dbReference type="AlphaFoldDB" id="A0A6J7ETP6"/>
<proteinExistence type="predicted"/>
<accession>A0A6J7ETP6</accession>
<sequence>MPGDAVYWDDRYRTIGHANASWYQHRPVLSLRLIEELEVGEDAAIVDVGGGASALVECLIDDGYIDLTVVDISADALEQARAQIPHSHVEWVHADVRIWQPTRVYEVWHDRATYHFLTDAADQARYWQTAREHVHAGGFVIVAVFAEDGPTECSGLPVKRSTVAELVAAMGEGFDVVKSEDEFHLTPGGAVQPFHWVVAKRV</sequence>
<feature type="domain" description="Methyltransferase" evidence="1">
    <location>
        <begin position="45"/>
        <end position="138"/>
    </location>
</feature>
<protein>
    <submittedName>
        <fullName evidence="2">Unannotated protein</fullName>
    </submittedName>
</protein>
<dbReference type="Gene3D" id="3.40.50.150">
    <property type="entry name" value="Vaccinia Virus protein VP39"/>
    <property type="match status" value="1"/>
</dbReference>
<dbReference type="Pfam" id="PF13649">
    <property type="entry name" value="Methyltransf_25"/>
    <property type="match status" value="1"/>
</dbReference>
<evidence type="ECO:0000259" key="1">
    <source>
        <dbReference type="Pfam" id="PF13649"/>
    </source>
</evidence>
<dbReference type="CDD" id="cd02440">
    <property type="entry name" value="AdoMet_MTases"/>
    <property type="match status" value="1"/>
</dbReference>
<dbReference type="InterPro" id="IPR029063">
    <property type="entry name" value="SAM-dependent_MTases_sf"/>
</dbReference>
<gene>
    <name evidence="2" type="ORF">UFOPK3402_01649</name>
</gene>
<reference evidence="2" key="1">
    <citation type="submission" date="2020-05" db="EMBL/GenBank/DDBJ databases">
        <authorList>
            <person name="Chiriac C."/>
            <person name="Salcher M."/>
            <person name="Ghai R."/>
            <person name="Kavagutti S V."/>
        </authorList>
    </citation>
    <scope>NUCLEOTIDE SEQUENCE</scope>
</reference>
<dbReference type="InterPro" id="IPR041698">
    <property type="entry name" value="Methyltransf_25"/>
</dbReference>
<dbReference type="SUPFAM" id="SSF53335">
    <property type="entry name" value="S-adenosyl-L-methionine-dependent methyltransferases"/>
    <property type="match status" value="1"/>
</dbReference>
<name>A0A6J7ETP6_9ZZZZ</name>
<evidence type="ECO:0000313" key="2">
    <source>
        <dbReference type="EMBL" id="CAB4884674.1"/>
    </source>
</evidence>
<organism evidence="2">
    <name type="scientific">freshwater metagenome</name>
    <dbReference type="NCBI Taxonomy" id="449393"/>
    <lineage>
        <taxon>unclassified sequences</taxon>
        <taxon>metagenomes</taxon>
        <taxon>ecological metagenomes</taxon>
    </lineage>
</organism>